<dbReference type="GO" id="GO:0004713">
    <property type="term" value="F:protein tyrosine kinase activity"/>
    <property type="evidence" value="ECO:0007669"/>
    <property type="project" value="TreeGrafter"/>
</dbReference>
<name>A0A1T4K598_9FIRM</name>
<dbReference type="GO" id="GO:0005886">
    <property type="term" value="C:plasma membrane"/>
    <property type="evidence" value="ECO:0007669"/>
    <property type="project" value="UniProtKB-SubCell"/>
</dbReference>
<gene>
    <name evidence="10" type="ORF">SAMN02745114_00311</name>
</gene>
<dbReference type="InterPro" id="IPR032807">
    <property type="entry name" value="GNVR"/>
</dbReference>
<dbReference type="PANTHER" id="PTHR32309:SF13">
    <property type="entry name" value="FERRIC ENTEROBACTIN TRANSPORT PROTEIN FEPE"/>
    <property type="match status" value="1"/>
</dbReference>
<dbReference type="Pfam" id="PF02706">
    <property type="entry name" value="Wzz"/>
    <property type="match status" value="1"/>
</dbReference>
<dbReference type="InterPro" id="IPR003856">
    <property type="entry name" value="LPS_length_determ_N"/>
</dbReference>
<evidence type="ECO:0000256" key="7">
    <source>
        <dbReference type="SAM" id="Phobius"/>
    </source>
</evidence>
<accession>A0A1T4K598</accession>
<evidence type="ECO:0000256" key="3">
    <source>
        <dbReference type="ARBA" id="ARBA00022475"/>
    </source>
</evidence>
<keyword evidence="3" id="KW-1003">Cell membrane</keyword>
<dbReference type="PANTHER" id="PTHR32309">
    <property type="entry name" value="TYROSINE-PROTEIN KINASE"/>
    <property type="match status" value="1"/>
</dbReference>
<organism evidence="10 11">
    <name type="scientific">Eubacterium coprostanoligenes</name>
    <dbReference type="NCBI Taxonomy" id="290054"/>
    <lineage>
        <taxon>Bacteria</taxon>
        <taxon>Bacillati</taxon>
        <taxon>Bacillota</taxon>
        <taxon>Clostridia</taxon>
        <taxon>Eubacteriales</taxon>
        <taxon>Eubacteriaceae</taxon>
        <taxon>Eubacterium</taxon>
    </lineage>
</organism>
<comment type="similarity">
    <text evidence="2">Belongs to the CpsC/CapA family.</text>
</comment>
<dbReference type="OrthoDB" id="2360475at2"/>
<dbReference type="EMBL" id="FUWW01000002">
    <property type="protein sequence ID" value="SJZ37507.1"/>
    <property type="molecule type" value="Genomic_DNA"/>
</dbReference>
<protein>
    <submittedName>
        <fullName evidence="10">Capsular polysaccharide biosynthesis protein</fullName>
    </submittedName>
</protein>
<dbReference type="RefSeq" id="WP_078767810.1">
    <property type="nucleotide sequence ID" value="NZ_FUWW01000002.1"/>
</dbReference>
<evidence type="ECO:0000256" key="2">
    <source>
        <dbReference type="ARBA" id="ARBA00006683"/>
    </source>
</evidence>
<dbReference type="AlphaFoldDB" id="A0A1T4K598"/>
<keyword evidence="11" id="KW-1185">Reference proteome</keyword>
<reference evidence="10 11" key="1">
    <citation type="submission" date="2017-02" db="EMBL/GenBank/DDBJ databases">
        <authorList>
            <person name="Peterson S.W."/>
        </authorList>
    </citation>
    <scope>NUCLEOTIDE SEQUENCE [LARGE SCALE GENOMIC DNA]</scope>
    <source>
        <strain evidence="10 11">ATCC 51222</strain>
    </source>
</reference>
<keyword evidence="6 7" id="KW-0472">Membrane</keyword>
<evidence type="ECO:0000313" key="10">
    <source>
        <dbReference type="EMBL" id="SJZ37507.1"/>
    </source>
</evidence>
<feature type="domain" description="Polysaccharide chain length determinant N-terminal" evidence="8">
    <location>
        <begin position="11"/>
        <end position="104"/>
    </location>
</feature>
<evidence type="ECO:0000259" key="9">
    <source>
        <dbReference type="Pfam" id="PF13807"/>
    </source>
</evidence>
<evidence type="ECO:0000313" key="11">
    <source>
        <dbReference type="Proteomes" id="UP000190657"/>
    </source>
</evidence>
<keyword evidence="4 7" id="KW-0812">Transmembrane</keyword>
<evidence type="ECO:0000256" key="4">
    <source>
        <dbReference type="ARBA" id="ARBA00022692"/>
    </source>
</evidence>
<feature type="domain" description="Tyrosine-protein kinase G-rich" evidence="9">
    <location>
        <begin position="153"/>
        <end position="202"/>
    </location>
</feature>
<dbReference type="Proteomes" id="UP000190657">
    <property type="component" value="Unassembled WGS sequence"/>
</dbReference>
<dbReference type="Pfam" id="PF13807">
    <property type="entry name" value="GNVR"/>
    <property type="match status" value="1"/>
</dbReference>
<evidence type="ECO:0000256" key="5">
    <source>
        <dbReference type="ARBA" id="ARBA00022989"/>
    </source>
</evidence>
<evidence type="ECO:0000256" key="1">
    <source>
        <dbReference type="ARBA" id="ARBA00004651"/>
    </source>
</evidence>
<dbReference type="STRING" id="290054.SAMN02745114_00311"/>
<keyword evidence="5 7" id="KW-1133">Transmembrane helix</keyword>
<feature type="transmembrane region" description="Helical" evidence="7">
    <location>
        <begin position="185"/>
        <end position="206"/>
    </location>
</feature>
<evidence type="ECO:0000256" key="6">
    <source>
        <dbReference type="ARBA" id="ARBA00023136"/>
    </source>
</evidence>
<dbReference type="InterPro" id="IPR050445">
    <property type="entry name" value="Bact_polysacc_biosynth/exp"/>
</dbReference>
<feature type="transmembrane region" description="Helical" evidence="7">
    <location>
        <begin position="25"/>
        <end position="47"/>
    </location>
</feature>
<evidence type="ECO:0000259" key="8">
    <source>
        <dbReference type="Pfam" id="PF02706"/>
    </source>
</evidence>
<sequence>MDQTTENKDVEIDLGKIFYKMRGKFIYIIIITILAAIASGFITHFAITPKYSATTKMYVYSNTDRISTDSTITSNEITASQDLVNTYIYILNSDTVLEAVIKDLDLNMTPNRLKRMISASQAPKTIAFEVTVTANDPKSAAKIANSIAKIAPNEIVRVVKAGGVEIIDYAKVPTAPSSPNLAKNVLIAAFAGLFLSFLAFFLYEFFDTTITSERDILGEFEIPVLGTVPSLELNTEMQSKYPTKSDKIAGTKTVNKKTDSDFVLKPSDEILENIQNAKGDDK</sequence>
<comment type="subcellular location">
    <subcellularLocation>
        <location evidence="1">Cell membrane</location>
        <topology evidence="1">Multi-pass membrane protein</topology>
    </subcellularLocation>
</comment>
<proteinExistence type="inferred from homology"/>